<name>X1QF92_9ZZZZ</name>
<dbReference type="InterPro" id="IPR016162">
    <property type="entry name" value="Ald_DH_N"/>
</dbReference>
<reference evidence="2" key="1">
    <citation type="journal article" date="2014" name="Front. Microbiol.">
        <title>High frequency of phylogenetically diverse reductive dehalogenase-homologous genes in deep subseafloor sedimentary metagenomes.</title>
        <authorList>
            <person name="Kawai M."/>
            <person name="Futagami T."/>
            <person name="Toyoda A."/>
            <person name="Takaki Y."/>
            <person name="Nishi S."/>
            <person name="Hori S."/>
            <person name="Arai W."/>
            <person name="Tsubouchi T."/>
            <person name="Morono Y."/>
            <person name="Uchiyama I."/>
            <person name="Ito T."/>
            <person name="Fujiyama A."/>
            <person name="Inagaki F."/>
            <person name="Takami H."/>
        </authorList>
    </citation>
    <scope>NUCLEOTIDE SEQUENCE</scope>
    <source>
        <strain evidence="2">Expedition CK06-06</strain>
    </source>
</reference>
<evidence type="ECO:0000313" key="2">
    <source>
        <dbReference type="EMBL" id="GAI49705.1"/>
    </source>
</evidence>
<dbReference type="NCBIfam" id="NF001221">
    <property type="entry name" value="PRK00197.1"/>
    <property type="match status" value="1"/>
</dbReference>
<organism evidence="2">
    <name type="scientific">marine sediment metagenome</name>
    <dbReference type="NCBI Taxonomy" id="412755"/>
    <lineage>
        <taxon>unclassified sequences</taxon>
        <taxon>metagenomes</taxon>
        <taxon>ecological metagenomes</taxon>
    </lineage>
</organism>
<protein>
    <recommendedName>
        <fullName evidence="1">Aldehyde dehydrogenase domain-containing protein</fullName>
    </recommendedName>
</protein>
<feature type="non-terminal residue" evidence="2">
    <location>
        <position position="247"/>
    </location>
</feature>
<dbReference type="Gene3D" id="3.40.605.10">
    <property type="entry name" value="Aldehyde Dehydrogenase, Chain A, domain 1"/>
    <property type="match status" value="1"/>
</dbReference>
<dbReference type="AlphaFoldDB" id="X1QF92"/>
<accession>X1QF92</accession>
<feature type="domain" description="Aldehyde dehydrogenase" evidence="1">
    <location>
        <begin position="43"/>
        <end position="223"/>
    </location>
</feature>
<feature type="non-terminal residue" evidence="2">
    <location>
        <position position="1"/>
    </location>
</feature>
<dbReference type="Pfam" id="PF00171">
    <property type="entry name" value="Aldedh"/>
    <property type="match status" value="1"/>
</dbReference>
<comment type="caution">
    <text evidence="2">The sequence shown here is derived from an EMBL/GenBank/DDBJ whole genome shotgun (WGS) entry which is preliminary data.</text>
</comment>
<dbReference type="InterPro" id="IPR016161">
    <property type="entry name" value="Ald_DH/histidinol_DH"/>
</dbReference>
<dbReference type="GO" id="GO:0004350">
    <property type="term" value="F:glutamate-5-semialdehyde dehydrogenase activity"/>
    <property type="evidence" value="ECO:0007669"/>
    <property type="project" value="TreeGrafter"/>
</dbReference>
<dbReference type="PANTHER" id="PTHR11063">
    <property type="entry name" value="GLUTAMATE SEMIALDEHYDE DEHYDROGENASE"/>
    <property type="match status" value="1"/>
</dbReference>
<gene>
    <name evidence="2" type="ORF">S06H3_52480</name>
</gene>
<dbReference type="PANTHER" id="PTHR11063:SF8">
    <property type="entry name" value="DELTA-1-PYRROLINE-5-CARBOXYLATE SYNTHASE"/>
    <property type="match status" value="1"/>
</dbReference>
<dbReference type="EMBL" id="BARV01033383">
    <property type="protein sequence ID" value="GAI49705.1"/>
    <property type="molecule type" value="Genomic_DNA"/>
</dbReference>
<sequence>DSLLDRLKLDRKRIEKKAESIDKVIKFTDPVGEVVFGYNLPNGLTLKNIRVPLGVVGIIYEARPDVTIDASVLCVKSGNCIILRGSSHTLNTNKKLVQIMGRALKDNDFPDGIIQLIPSADREDAVRLMQLRQYIDVLIPRGGKSLIESVVENSKVPVIETGIGNCHVYIDNALENISMDKIAEIVINAKTQRPSVCNAAEKLLVHKDVAQKILPAVLKKLEEKDVKLLGCSISKKIYSSIGIASEG</sequence>
<dbReference type="SUPFAM" id="SSF53720">
    <property type="entry name" value="ALDH-like"/>
    <property type="match status" value="1"/>
</dbReference>
<evidence type="ECO:0000259" key="1">
    <source>
        <dbReference type="Pfam" id="PF00171"/>
    </source>
</evidence>
<dbReference type="Gene3D" id="3.40.309.10">
    <property type="entry name" value="Aldehyde Dehydrogenase, Chain A, domain 2"/>
    <property type="match status" value="1"/>
</dbReference>
<dbReference type="InterPro" id="IPR016163">
    <property type="entry name" value="Ald_DH_C"/>
</dbReference>
<dbReference type="InterPro" id="IPR015590">
    <property type="entry name" value="Aldehyde_DH_dom"/>
</dbReference>
<proteinExistence type="predicted"/>